<sequence length="169" mass="19543">MASQQAEIHLDPQVEIMFMNWAEPVKKKVLVGCYRKGATVIRRELYNALPPEYQKFKAVLKAKSMRGKNIGLWVGFYAKAIKYINKRSQVWDAYFLLLWQNYGTLDNRSKGHKFVYARRSRSKGMKGGIKPLGFFEKGSSDAVMQQAEEKAADAFEGEFDKFLRKKGFR</sequence>
<reference evidence="1" key="1">
    <citation type="submission" date="2021-08" db="EMBL/GenBank/DDBJ databases">
        <title>Novel anaerobic bacterium isolated from sea squirt in East Sea, Republic of Korea.</title>
        <authorList>
            <person name="Nguyen T.H."/>
            <person name="Li Z."/>
            <person name="Lee Y.-J."/>
            <person name="Ko J."/>
            <person name="Kim S.-G."/>
        </authorList>
    </citation>
    <scope>NUCLEOTIDE SEQUENCE</scope>
    <source>
        <strain evidence="1">KCTC 25031</strain>
    </source>
</reference>
<dbReference type="Proteomes" id="UP000826212">
    <property type="component" value="Chromosome"/>
</dbReference>
<keyword evidence="2" id="KW-1185">Reference proteome</keyword>
<evidence type="ECO:0000313" key="2">
    <source>
        <dbReference type="Proteomes" id="UP000826212"/>
    </source>
</evidence>
<name>A0AC61NR97_9BACT</name>
<accession>A0AC61NR97</accession>
<gene>
    <name evidence="1" type="ORF">K4L44_05845</name>
</gene>
<proteinExistence type="predicted"/>
<dbReference type="EMBL" id="CP081303">
    <property type="protein sequence ID" value="QZE15354.1"/>
    <property type="molecule type" value="Genomic_DNA"/>
</dbReference>
<evidence type="ECO:0000313" key="1">
    <source>
        <dbReference type="EMBL" id="QZE15354.1"/>
    </source>
</evidence>
<organism evidence="1 2">
    <name type="scientific">Halosquirtibacter laminarini</name>
    <dbReference type="NCBI Taxonomy" id="3374600"/>
    <lineage>
        <taxon>Bacteria</taxon>
        <taxon>Pseudomonadati</taxon>
        <taxon>Bacteroidota</taxon>
        <taxon>Bacteroidia</taxon>
        <taxon>Marinilabiliales</taxon>
        <taxon>Prolixibacteraceae</taxon>
        <taxon>Halosquirtibacter</taxon>
    </lineage>
</organism>
<protein>
    <submittedName>
        <fullName evidence="1">Uncharacterized protein</fullName>
    </submittedName>
</protein>